<evidence type="ECO:0000313" key="8">
    <source>
        <dbReference type="Proteomes" id="UP000671862"/>
    </source>
</evidence>
<accession>A0ABX7S5K0</accession>
<gene>
    <name evidence="7" type="ORF">JYK00_08880</name>
</gene>
<keyword evidence="4" id="KW-0479">Metal-binding</keyword>
<evidence type="ECO:0000256" key="3">
    <source>
        <dbReference type="ARBA" id="ARBA00022670"/>
    </source>
</evidence>
<dbReference type="Gene3D" id="3.40.630.10">
    <property type="entry name" value="Zn peptidases"/>
    <property type="match status" value="1"/>
</dbReference>
<keyword evidence="3" id="KW-0645">Protease</keyword>
<sequence>MDIQRLKELCMIPGISSREEKVRNSILSKINPENHMVDDIGNLIIPKGKGKRLLLMAHMDEIGFHIINTTRDGKLFLRKVGGIPDEIIQSRFIDIITSSGTVKGIIGSVPPHLKKDGLNFELLADVGVVSREELKMKNIEIMDYAVFSKEFHEIGEFVSCRALDDRFGCHILEEVYKKSNPKNEVLFAWTVQEEIGLKGAKALSNSLSDISLAIAVDSFACCSKQNNHIIPGKGPVIRFVDNSGIVSYKHAKKIMQIANEKSIPVQIGSTGGGTDASIFVEKGIPMVALSVAVKYLHSTVEMVHKNDLENLEKLIIAIVEEGF</sequence>
<evidence type="ECO:0000256" key="1">
    <source>
        <dbReference type="ARBA" id="ARBA00006272"/>
    </source>
</evidence>
<dbReference type="InterPro" id="IPR008007">
    <property type="entry name" value="Peptidase_M42"/>
</dbReference>
<dbReference type="PANTHER" id="PTHR32481">
    <property type="entry name" value="AMINOPEPTIDASE"/>
    <property type="match status" value="1"/>
</dbReference>
<dbReference type="PIRSF" id="PIRSF001123">
    <property type="entry name" value="PepA_GA"/>
    <property type="match status" value="1"/>
</dbReference>
<dbReference type="InterPro" id="IPR051464">
    <property type="entry name" value="Peptidase_M42_aminopept"/>
</dbReference>
<comment type="similarity">
    <text evidence="1 6">Belongs to the peptidase M42 family.</text>
</comment>
<evidence type="ECO:0000256" key="4">
    <source>
        <dbReference type="ARBA" id="ARBA00022723"/>
    </source>
</evidence>
<keyword evidence="2" id="KW-0031">Aminopeptidase</keyword>
<keyword evidence="5" id="KW-0378">Hydrolase</keyword>
<dbReference type="InterPro" id="IPR023367">
    <property type="entry name" value="Peptidase_M42_dom2"/>
</dbReference>
<reference evidence="7 8" key="1">
    <citation type="submission" date="2021-03" db="EMBL/GenBank/DDBJ databases">
        <title>Thermosipho ferrireducens sp.nov., an anaerobic thermophilic iron-reducing bacterium isolated from a deep-sea hydrothermal sulfide deposits.</title>
        <authorList>
            <person name="Zeng X."/>
            <person name="Chen Y."/>
            <person name="Shao Z."/>
        </authorList>
    </citation>
    <scope>NUCLEOTIDE SEQUENCE [LARGE SCALE GENOMIC DNA]</scope>
    <source>
        <strain evidence="7 8">JL129W03</strain>
    </source>
</reference>
<evidence type="ECO:0000256" key="6">
    <source>
        <dbReference type="PIRNR" id="PIRNR001123"/>
    </source>
</evidence>
<name>A0ABX7S5K0_9BACT</name>
<keyword evidence="8" id="KW-1185">Reference proteome</keyword>
<dbReference type="Proteomes" id="UP000671862">
    <property type="component" value="Chromosome"/>
</dbReference>
<proteinExistence type="inferred from homology"/>
<dbReference type="PANTHER" id="PTHR32481:SF0">
    <property type="entry name" value="AMINOPEPTIDASE YPDE-RELATED"/>
    <property type="match status" value="1"/>
</dbReference>
<dbReference type="Gene3D" id="2.40.30.40">
    <property type="entry name" value="Peptidase M42, domain 2"/>
    <property type="match status" value="1"/>
</dbReference>
<evidence type="ECO:0000256" key="5">
    <source>
        <dbReference type="ARBA" id="ARBA00022801"/>
    </source>
</evidence>
<dbReference type="Pfam" id="PF05343">
    <property type="entry name" value="Peptidase_M42"/>
    <property type="match status" value="1"/>
</dbReference>
<organism evidence="7 8">
    <name type="scientific">Thermosipho ferrireducens</name>
    <dbReference type="NCBI Taxonomy" id="2571116"/>
    <lineage>
        <taxon>Bacteria</taxon>
        <taxon>Thermotogati</taxon>
        <taxon>Thermotogota</taxon>
        <taxon>Thermotogae</taxon>
        <taxon>Thermotogales</taxon>
        <taxon>Fervidobacteriaceae</taxon>
        <taxon>Thermosipho</taxon>
    </lineage>
</organism>
<evidence type="ECO:0000313" key="7">
    <source>
        <dbReference type="EMBL" id="QTA37824.1"/>
    </source>
</evidence>
<dbReference type="EMBL" id="CP071446">
    <property type="protein sequence ID" value="QTA37824.1"/>
    <property type="molecule type" value="Genomic_DNA"/>
</dbReference>
<dbReference type="RefSeq" id="WP_207566545.1">
    <property type="nucleotide sequence ID" value="NZ_CP071446.1"/>
</dbReference>
<evidence type="ECO:0000256" key="2">
    <source>
        <dbReference type="ARBA" id="ARBA00022438"/>
    </source>
</evidence>
<dbReference type="SUPFAM" id="SSF53187">
    <property type="entry name" value="Zn-dependent exopeptidases"/>
    <property type="match status" value="1"/>
</dbReference>
<dbReference type="SUPFAM" id="SSF101821">
    <property type="entry name" value="Aminopeptidase/glucanase lid domain"/>
    <property type="match status" value="1"/>
</dbReference>
<protein>
    <submittedName>
        <fullName evidence="7">M28 family peptidase</fullName>
    </submittedName>
</protein>